<dbReference type="AlphaFoldDB" id="A0AAU1U1A8"/>
<feature type="domain" description="DUF6879" evidence="1">
    <location>
        <begin position="8"/>
        <end position="172"/>
    </location>
</feature>
<proteinExistence type="predicted"/>
<evidence type="ECO:0000313" key="2">
    <source>
        <dbReference type="EMBL" id="WTS11389.1"/>
    </source>
</evidence>
<gene>
    <name evidence="2" type="ORF">OHU69_10120</name>
</gene>
<evidence type="ECO:0000259" key="1">
    <source>
        <dbReference type="Pfam" id="PF21806"/>
    </source>
</evidence>
<dbReference type="Pfam" id="PF21806">
    <property type="entry name" value="DUF6879"/>
    <property type="match status" value="1"/>
</dbReference>
<dbReference type="InterPro" id="IPR049244">
    <property type="entry name" value="DUF6879"/>
</dbReference>
<accession>A0AAU1U1A8</accession>
<sequence length="175" mass="19578">MPPSVPTIAELMGGCTRSAVHLEMRDQYGNAAEADDFRSWMETGRLDTDPASSDWAPWVSLVSQTVARGVSVRRARIVSEPVTDYIRYEHASTVVNVHAGEDVRWLPRRRASDIALPGNDFWLFDDQVIRWGYFSGNGALVGHETSEDRGAAKLCAEAFEAVWSRAVPHDLYQIR</sequence>
<name>A0AAU1U1A8_9ACTN</name>
<reference evidence="2" key="1">
    <citation type="submission" date="2022-10" db="EMBL/GenBank/DDBJ databases">
        <title>The complete genomes of actinobacterial strains from the NBC collection.</title>
        <authorList>
            <person name="Joergensen T.S."/>
            <person name="Alvarez Arevalo M."/>
            <person name="Sterndorff E.B."/>
            <person name="Faurdal D."/>
            <person name="Vuksanovic O."/>
            <person name="Mourched A.-S."/>
            <person name="Charusanti P."/>
            <person name="Shaw S."/>
            <person name="Blin K."/>
            <person name="Weber T."/>
        </authorList>
    </citation>
    <scope>NUCLEOTIDE SEQUENCE</scope>
    <source>
        <strain evidence="2">NBC_00119</strain>
    </source>
</reference>
<protein>
    <recommendedName>
        <fullName evidence="1">DUF6879 domain-containing protein</fullName>
    </recommendedName>
</protein>
<organism evidence="2">
    <name type="scientific">Streptomyces sp. NBC_00119</name>
    <dbReference type="NCBI Taxonomy" id="2975659"/>
    <lineage>
        <taxon>Bacteria</taxon>
        <taxon>Bacillati</taxon>
        <taxon>Actinomycetota</taxon>
        <taxon>Actinomycetes</taxon>
        <taxon>Kitasatosporales</taxon>
        <taxon>Streptomycetaceae</taxon>
        <taxon>Streptomyces</taxon>
    </lineage>
</organism>
<dbReference type="EMBL" id="CP108195">
    <property type="protein sequence ID" value="WTS11389.1"/>
    <property type="molecule type" value="Genomic_DNA"/>
</dbReference>